<gene>
    <name evidence="2" type="ORF">PSQ19_15355</name>
</gene>
<dbReference type="RefSeq" id="WP_282218446.1">
    <property type="nucleotide sequence ID" value="NZ_CP118246.1"/>
</dbReference>
<accession>A0ABY7YL76</accession>
<evidence type="ECO:0000259" key="1">
    <source>
        <dbReference type="Pfam" id="PF13378"/>
    </source>
</evidence>
<dbReference type="EMBL" id="CP118246">
    <property type="protein sequence ID" value="WDR02039.1"/>
    <property type="molecule type" value="Genomic_DNA"/>
</dbReference>
<feature type="domain" description="Enolase C-terminal" evidence="1">
    <location>
        <begin position="5"/>
        <end position="111"/>
    </location>
</feature>
<sequence length="128" mass="14082">MNRLATCVRLEAVDVILLDTTFWGGLRQAYRAGQVLETFQMGTSVHSSGEAGIQLASMLHLGAALPNMSFAADAHYHHLLDDIIVGGKMKYVDGEIALPKGPGLGVEVDRDKARPLRRPFCRCRRLHL</sequence>
<dbReference type="InterPro" id="IPR029065">
    <property type="entry name" value="Enolase_C-like"/>
</dbReference>
<reference evidence="2 3" key="1">
    <citation type="submission" date="2023-02" db="EMBL/GenBank/DDBJ databases">
        <title>Devosia algicola sp. nov., isolated from the phycosphere of marine algae.</title>
        <authorList>
            <person name="Kim J.M."/>
            <person name="Lee J.K."/>
            <person name="Choi B.J."/>
            <person name="Bayburt H."/>
            <person name="Jeon C.O."/>
        </authorList>
    </citation>
    <scope>NUCLEOTIDE SEQUENCE [LARGE SCALE GENOMIC DNA]</scope>
    <source>
        <strain evidence="2 3">G20-9</strain>
    </source>
</reference>
<dbReference type="PANTHER" id="PTHR48080:SF4">
    <property type="entry name" value="GLUCARATE DEHYDRATASE"/>
    <property type="match status" value="1"/>
</dbReference>
<dbReference type="Pfam" id="PF13378">
    <property type="entry name" value="MR_MLE_C"/>
    <property type="match status" value="1"/>
</dbReference>
<evidence type="ECO:0000313" key="3">
    <source>
        <dbReference type="Proteomes" id="UP001220530"/>
    </source>
</evidence>
<dbReference type="Gene3D" id="3.20.20.120">
    <property type="entry name" value="Enolase-like C-terminal domain"/>
    <property type="match status" value="1"/>
</dbReference>
<protein>
    <submittedName>
        <fullName evidence="2">Enolase C-terminal domain-like protein</fullName>
    </submittedName>
</protein>
<dbReference type="Proteomes" id="UP001220530">
    <property type="component" value="Chromosome"/>
</dbReference>
<keyword evidence="3" id="KW-1185">Reference proteome</keyword>
<organism evidence="2 3">
    <name type="scientific">Devosia algicola</name>
    <dbReference type="NCBI Taxonomy" id="3026418"/>
    <lineage>
        <taxon>Bacteria</taxon>
        <taxon>Pseudomonadati</taxon>
        <taxon>Pseudomonadota</taxon>
        <taxon>Alphaproteobacteria</taxon>
        <taxon>Hyphomicrobiales</taxon>
        <taxon>Devosiaceae</taxon>
        <taxon>Devosia</taxon>
    </lineage>
</organism>
<dbReference type="InterPro" id="IPR036849">
    <property type="entry name" value="Enolase-like_C_sf"/>
</dbReference>
<name>A0ABY7YL76_9HYPH</name>
<dbReference type="SUPFAM" id="SSF51604">
    <property type="entry name" value="Enolase C-terminal domain-like"/>
    <property type="match status" value="1"/>
</dbReference>
<evidence type="ECO:0000313" key="2">
    <source>
        <dbReference type="EMBL" id="WDR02039.1"/>
    </source>
</evidence>
<dbReference type="InterPro" id="IPR034593">
    <property type="entry name" value="DgoD-like"/>
</dbReference>
<proteinExistence type="predicted"/>
<dbReference type="PANTHER" id="PTHR48080">
    <property type="entry name" value="D-GALACTONATE DEHYDRATASE-RELATED"/>
    <property type="match status" value="1"/>
</dbReference>